<accession>A0A5C8NCN9</accession>
<comment type="caution">
    <text evidence="4">The sequence shown here is derived from an EMBL/GenBank/DDBJ whole genome shotgun (WGS) entry which is preliminary data.</text>
</comment>
<dbReference type="PROSITE" id="PS51186">
    <property type="entry name" value="GNAT"/>
    <property type="match status" value="1"/>
</dbReference>
<reference evidence="4 5" key="1">
    <citation type="submission" date="2019-06" db="EMBL/GenBank/DDBJ databases">
        <title>Aeromicrobium sp. nov., isolated from a maize field.</title>
        <authorList>
            <person name="Lin S.-Y."/>
            <person name="Tsai C.-F."/>
            <person name="Young C.-C."/>
        </authorList>
    </citation>
    <scope>NUCLEOTIDE SEQUENCE [LARGE SCALE GENOMIC DNA]</scope>
    <source>
        <strain evidence="4 5">CC-CFT486</strain>
    </source>
</reference>
<dbReference type="SUPFAM" id="SSF55729">
    <property type="entry name" value="Acyl-CoA N-acyltransferases (Nat)"/>
    <property type="match status" value="1"/>
</dbReference>
<dbReference type="OrthoDB" id="70840at2"/>
<dbReference type="Gene3D" id="3.40.630.30">
    <property type="match status" value="1"/>
</dbReference>
<evidence type="ECO:0000313" key="5">
    <source>
        <dbReference type="Proteomes" id="UP000321571"/>
    </source>
</evidence>
<evidence type="ECO:0000259" key="3">
    <source>
        <dbReference type="PROSITE" id="PS51186"/>
    </source>
</evidence>
<gene>
    <name evidence="4" type="ORF">FHP06_14430</name>
</gene>
<dbReference type="AlphaFoldDB" id="A0A5C8NCN9"/>
<keyword evidence="1 4" id="KW-0808">Transferase</keyword>
<dbReference type="PANTHER" id="PTHR43877:SF2">
    <property type="entry name" value="AMINOALKYLPHOSPHONATE N-ACETYLTRANSFERASE-RELATED"/>
    <property type="match status" value="1"/>
</dbReference>
<keyword evidence="2" id="KW-0012">Acyltransferase</keyword>
<organism evidence="4 5">
    <name type="scientific">Aeromicrobium terrae</name>
    <dbReference type="NCBI Taxonomy" id="2498846"/>
    <lineage>
        <taxon>Bacteria</taxon>
        <taxon>Bacillati</taxon>
        <taxon>Actinomycetota</taxon>
        <taxon>Actinomycetes</taxon>
        <taxon>Propionibacteriales</taxon>
        <taxon>Nocardioidaceae</taxon>
        <taxon>Aeromicrobium</taxon>
    </lineage>
</organism>
<evidence type="ECO:0000256" key="2">
    <source>
        <dbReference type="ARBA" id="ARBA00023315"/>
    </source>
</evidence>
<feature type="domain" description="N-acetyltransferase" evidence="3">
    <location>
        <begin position="1"/>
        <end position="141"/>
    </location>
</feature>
<dbReference type="PANTHER" id="PTHR43877">
    <property type="entry name" value="AMINOALKYLPHOSPHONATE N-ACETYLTRANSFERASE-RELATED-RELATED"/>
    <property type="match status" value="1"/>
</dbReference>
<dbReference type="Pfam" id="PF00583">
    <property type="entry name" value="Acetyltransf_1"/>
    <property type="match status" value="1"/>
</dbReference>
<dbReference type="GO" id="GO:0016747">
    <property type="term" value="F:acyltransferase activity, transferring groups other than amino-acyl groups"/>
    <property type="evidence" value="ECO:0007669"/>
    <property type="project" value="InterPro"/>
</dbReference>
<sequence length="141" mass="15712">MQAEVRGLYEDAAHLEGAAVQDRDGGLTIDPATVLLTEVLYDGDEPVGHVAVRRLGDDVEIKRMYVPPQHRGEGVADRLLAEVEEWAREQGVPRLVLHTGEKQLAAIAFYTRHGYTPIPVYPPYEQLAYSRCFAKVFPSPL</sequence>
<dbReference type="InterPro" id="IPR016181">
    <property type="entry name" value="Acyl_CoA_acyltransferase"/>
</dbReference>
<dbReference type="InterPro" id="IPR050832">
    <property type="entry name" value="Bact_Acetyltransf"/>
</dbReference>
<dbReference type="CDD" id="cd04301">
    <property type="entry name" value="NAT_SF"/>
    <property type="match status" value="1"/>
</dbReference>
<keyword evidence="5" id="KW-1185">Reference proteome</keyword>
<dbReference type="EMBL" id="VDUX01000008">
    <property type="protein sequence ID" value="TXL57367.1"/>
    <property type="molecule type" value="Genomic_DNA"/>
</dbReference>
<evidence type="ECO:0000256" key="1">
    <source>
        <dbReference type="ARBA" id="ARBA00022679"/>
    </source>
</evidence>
<proteinExistence type="predicted"/>
<dbReference type="Proteomes" id="UP000321571">
    <property type="component" value="Unassembled WGS sequence"/>
</dbReference>
<evidence type="ECO:0000313" key="4">
    <source>
        <dbReference type="EMBL" id="TXL57367.1"/>
    </source>
</evidence>
<protein>
    <submittedName>
        <fullName evidence="4">GNAT family N-acetyltransferase</fullName>
    </submittedName>
</protein>
<name>A0A5C8NCN9_9ACTN</name>
<dbReference type="InterPro" id="IPR000182">
    <property type="entry name" value="GNAT_dom"/>
</dbReference>